<dbReference type="Pfam" id="PF00005">
    <property type="entry name" value="ABC_tran"/>
    <property type="match status" value="1"/>
</dbReference>
<dbReference type="InterPro" id="IPR039421">
    <property type="entry name" value="Type_1_exporter"/>
</dbReference>
<dbReference type="InterPro" id="IPR027417">
    <property type="entry name" value="P-loop_NTPase"/>
</dbReference>
<keyword evidence="4 5" id="KW-0472">Membrane</keyword>
<dbReference type="Proteomes" id="UP001500449">
    <property type="component" value="Unassembled WGS sequence"/>
</dbReference>
<dbReference type="Pfam" id="PF00664">
    <property type="entry name" value="ABC_membrane"/>
    <property type="match status" value="1"/>
</dbReference>
<dbReference type="SUPFAM" id="SSF52540">
    <property type="entry name" value="P-loop containing nucleoside triphosphate hydrolases"/>
    <property type="match status" value="1"/>
</dbReference>
<feature type="domain" description="ABC transporter" evidence="6">
    <location>
        <begin position="332"/>
        <end position="565"/>
    </location>
</feature>
<dbReference type="SUPFAM" id="SSF90123">
    <property type="entry name" value="ABC transporter transmembrane region"/>
    <property type="match status" value="1"/>
</dbReference>
<dbReference type="InterPro" id="IPR017871">
    <property type="entry name" value="ABC_transporter-like_CS"/>
</dbReference>
<comment type="caution">
    <text evidence="8">The sequence shown here is derived from an EMBL/GenBank/DDBJ whole genome shotgun (WGS) entry which is preliminary data.</text>
</comment>
<proteinExistence type="predicted"/>
<dbReference type="Gene3D" id="1.20.1560.10">
    <property type="entry name" value="ABC transporter type 1, transmembrane domain"/>
    <property type="match status" value="1"/>
</dbReference>
<feature type="transmembrane region" description="Helical" evidence="5">
    <location>
        <begin position="63"/>
        <end position="81"/>
    </location>
</feature>
<evidence type="ECO:0000256" key="3">
    <source>
        <dbReference type="ARBA" id="ARBA00022989"/>
    </source>
</evidence>
<evidence type="ECO:0000256" key="4">
    <source>
        <dbReference type="ARBA" id="ARBA00023136"/>
    </source>
</evidence>
<dbReference type="InterPro" id="IPR003439">
    <property type="entry name" value="ABC_transporter-like_ATP-bd"/>
</dbReference>
<sequence>MTTPDPVPVTGTAVLRGAILEQRRDVALSSLLAAGQQAGSALVPVLIGVIVDVAVTSGSPGLLILWIGVLAANFVVLSYSYRFSVRAAERAAEYAEHDLRLRLTHRVLHAGGGADAGRLSGELVNISTSDAKRVGTANVVVPFGLAAIVAVLVSAAVLLTISVPLGLLVLLGTPPLLLLTHYASKPLERRSEAEQARAAHASGVAADLVAGLRVLKGLGAERTAVQRYRRTSQESLVATLRTAQAYAAQGGVVETSSGVFIAVVALVGGVLAADGAISVGELVSTVGLALFLQIPLSTTGWTTIEFAQARASAARIAAVLSAPPAVPPGAGTARQPVRGGLRLRGVTHEGLHGVDLDVAPGELLGIVSPSPAIARALLACLARETDPETGTVELDDVPLAGLDPAAVRAAVLVATHDAVLFAGTLLENVTATGAADITAALVAAAADEVADSLPDGVDSTVGEQGSSLSGGQRQRVALARALAADRSVLVLHDPTTAVDSVTESRIAGALRRVRRGRTTVVVTTSPALLAVTDRVILLDGDGVRCEGRHADLVESRSDYRETVLT</sequence>
<dbReference type="Gene3D" id="3.40.50.300">
    <property type="entry name" value="P-loop containing nucleotide triphosphate hydrolases"/>
    <property type="match status" value="1"/>
</dbReference>
<dbReference type="PANTHER" id="PTHR43394:SF1">
    <property type="entry name" value="ATP-BINDING CASSETTE SUB-FAMILY B MEMBER 10, MITOCHONDRIAL"/>
    <property type="match status" value="1"/>
</dbReference>
<dbReference type="GO" id="GO:0005524">
    <property type="term" value="F:ATP binding"/>
    <property type="evidence" value="ECO:0007669"/>
    <property type="project" value="UniProtKB-KW"/>
</dbReference>
<dbReference type="EMBL" id="BAAAQK010000001">
    <property type="protein sequence ID" value="GAA1829275.1"/>
    <property type="molecule type" value="Genomic_DNA"/>
</dbReference>
<evidence type="ECO:0000256" key="1">
    <source>
        <dbReference type="ARBA" id="ARBA00004651"/>
    </source>
</evidence>
<evidence type="ECO:0000256" key="5">
    <source>
        <dbReference type="SAM" id="Phobius"/>
    </source>
</evidence>
<keyword evidence="3 5" id="KW-1133">Transmembrane helix</keyword>
<dbReference type="InterPro" id="IPR036640">
    <property type="entry name" value="ABC1_TM_sf"/>
</dbReference>
<feature type="domain" description="ABC transmembrane type-1" evidence="7">
    <location>
        <begin position="27"/>
        <end position="308"/>
    </location>
</feature>
<evidence type="ECO:0000259" key="6">
    <source>
        <dbReference type="PROSITE" id="PS50893"/>
    </source>
</evidence>
<dbReference type="PROSITE" id="PS00211">
    <property type="entry name" value="ABC_TRANSPORTER_1"/>
    <property type="match status" value="1"/>
</dbReference>
<keyword evidence="8" id="KW-0067">ATP-binding</keyword>
<accession>A0ABN2MKN9</accession>
<name>A0ABN2MKN9_9PSEU</name>
<keyword evidence="8" id="KW-0547">Nucleotide-binding</keyword>
<dbReference type="PANTHER" id="PTHR43394">
    <property type="entry name" value="ATP-DEPENDENT PERMEASE MDL1, MITOCHONDRIAL"/>
    <property type="match status" value="1"/>
</dbReference>
<dbReference type="InterPro" id="IPR011527">
    <property type="entry name" value="ABC1_TM_dom"/>
</dbReference>
<organism evidence="8 9">
    <name type="scientific">Pseudonocardia ailaonensis</name>
    <dbReference type="NCBI Taxonomy" id="367279"/>
    <lineage>
        <taxon>Bacteria</taxon>
        <taxon>Bacillati</taxon>
        <taxon>Actinomycetota</taxon>
        <taxon>Actinomycetes</taxon>
        <taxon>Pseudonocardiales</taxon>
        <taxon>Pseudonocardiaceae</taxon>
        <taxon>Pseudonocardia</taxon>
    </lineage>
</organism>
<evidence type="ECO:0000256" key="2">
    <source>
        <dbReference type="ARBA" id="ARBA00022692"/>
    </source>
</evidence>
<dbReference type="PROSITE" id="PS50893">
    <property type="entry name" value="ABC_TRANSPORTER_2"/>
    <property type="match status" value="1"/>
</dbReference>
<evidence type="ECO:0000259" key="7">
    <source>
        <dbReference type="PROSITE" id="PS50929"/>
    </source>
</evidence>
<reference evidence="8 9" key="1">
    <citation type="journal article" date="2019" name="Int. J. Syst. Evol. Microbiol.">
        <title>The Global Catalogue of Microorganisms (GCM) 10K type strain sequencing project: providing services to taxonomists for standard genome sequencing and annotation.</title>
        <authorList>
            <consortium name="The Broad Institute Genomics Platform"/>
            <consortium name="The Broad Institute Genome Sequencing Center for Infectious Disease"/>
            <person name="Wu L."/>
            <person name="Ma J."/>
        </authorList>
    </citation>
    <scope>NUCLEOTIDE SEQUENCE [LARGE SCALE GENOMIC DNA]</scope>
    <source>
        <strain evidence="8 9">JCM 16009</strain>
    </source>
</reference>
<gene>
    <name evidence="8" type="ORF">GCM10009836_03930</name>
</gene>
<evidence type="ECO:0000313" key="8">
    <source>
        <dbReference type="EMBL" id="GAA1829275.1"/>
    </source>
</evidence>
<feature type="transmembrane region" description="Helical" evidence="5">
    <location>
        <begin position="26"/>
        <end position="51"/>
    </location>
</feature>
<feature type="transmembrane region" description="Helical" evidence="5">
    <location>
        <begin position="139"/>
        <end position="159"/>
    </location>
</feature>
<comment type="subcellular location">
    <subcellularLocation>
        <location evidence="1">Cell membrane</location>
        <topology evidence="1">Multi-pass membrane protein</topology>
    </subcellularLocation>
</comment>
<evidence type="ECO:0000313" key="9">
    <source>
        <dbReference type="Proteomes" id="UP001500449"/>
    </source>
</evidence>
<keyword evidence="9" id="KW-1185">Reference proteome</keyword>
<keyword evidence="2 5" id="KW-0812">Transmembrane</keyword>
<dbReference type="PROSITE" id="PS50929">
    <property type="entry name" value="ABC_TM1F"/>
    <property type="match status" value="1"/>
</dbReference>
<protein>
    <submittedName>
        <fullName evidence="8">ABC transporter ATP-binding protein</fullName>
    </submittedName>
</protein>